<name>A0A1F4U4H1_UNCSA</name>
<keyword evidence="5" id="KW-0378">Hydrolase</keyword>
<evidence type="ECO:0000313" key="9">
    <source>
        <dbReference type="Proteomes" id="UP000179242"/>
    </source>
</evidence>
<sequence>MKFSLTDKEIQHIRRRGRKFFCRLFNAYVQGGEKNGLAVAVSKKVGPAVTRNRIRRRIREAYKKIVLGREAKYQTLFYPNLSVMTANFKDIGSFVAAALERI</sequence>
<comment type="caution">
    <text evidence="8">The sequence shown here is derived from an EMBL/GenBank/DDBJ whole genome shotgun (WGS) entry which is preliminary data.</text>
</comment>
<accession>A0A1F4U4H1</accession>
<evidence type="ECO:0000256" key="7">
    <source>
        <dbReference type="NCBIfam" id="TIGR00188"/>
    </source>
</evidence>
<dbReference type="Gene3D" id="3.30.230.10">
    <property type="match status" value="1"/>
</dbReference>
<evidence type="ECO:0000256" key="2">
    <source>
        <dbReference type="ARBA" id="ARBA00022694"/>
    </source>
</evidence>
<dbReference type="EMBL" id="MEUJ01000005">
    <property type="protein sequence ID" value="OGC39875.1"/>
    <property type="molecule type" value="Genomic_DNA"/>
</dbReference>
<organism evidence="8 9">
    <name type="scientific">candidate division WOR-1 bacterium RIFOXYC2_FULL_46_14</name>
    <dbReference type="NCBI Taxonomy" id="1802587"/>
    <lineage>
        <taxon>Bacteria</taxon>
        <taxon>Bacillati</taxon>
        <taxon>Saganbacteria</taxon>
    </lineage>
</organism>
<proteinExistence type="predicted"/>
<dbReference type="PANTHER" id="PTHR33992">
    <property type="entry name" value="RIBONUCLEASE P PROTEIN COMPONENT"/>
    <property type="match status" value="1"/>
</dbReference>
<dbReference type="GO" id="GO:0030677">
    <property type="term" value="C:ribonuclease P complex"/>
    <property type="evidence" value="ECO:0007669"/>
    <property type="project" value="TreeGrafter"/>
</dbReference>
<evidence type="ECO:0000256" key="4">
    <source>
        <dbReference type="ARBA" id="ARBA00022759"/>
    </source>
</evidence>
<dbReference type="InterPro" id="IPR014721">
    <property type="entry name" value="Ribsml_uS5_D2-typ_fold_subgr"/>
</dbReference>
<dbReference type="InterPro" id="IPR020539">
    <property type="entry name" value="RNase_P_CS"/>
</dbReference>
<dbReference type="GO" id="GO:0042781">
    <property type="term" value="F:3'-tRNA processing endoribonuclease activity"/>
    <property type="evidence" value="ECO:0007669"/>
    <property type="project" value="TreeGrafter"/>
</dbReference>
<keyword evidence="3" id="KW-0540">Nuclease</keyword>
<dbReference type="GO" id="GO:0004526">
    <property type="term" value="F:ribonuclease P activity"/>
    <property type="evidence" value="ECO:0007669"/>
    <property type="project" value="UniProtKB-UniRule"/>
</dbReference>
<reference evidence="8 9" key="1">
    <citation type="journal article" date="2016" name="Nat. Commun.">
        <title>Thousands of microbial genomes shed light on interconnected biogeochemical processes in an aquifer system.</title>
        <authorList>
            <person name="Anantharaman K."/>
            <person name="Brown C.T."/>
            <person name="Hug L.A."/>
            <person name="Sharon I."/>
            <person name="Castelle C.J."/>
            <person name="Probst A.J."/>
            <person name="Thomas B.C."/>
            <person name="Singh A."/>
            <person name="Wilkins M.J."/>
            <person name="Karaoz U."/>
            <person name="Brodie E.L."/>
            <person name="Williams K.H."/>
            <person name="Hubbard S.S."/>
            <person name="Banfield J.F."/>
        </authorList>
    </citation>
    <scope>NUCLEOTIDE SEQUENCE [LARGE SCALE GENOMIC DNA]</scope>
</reference>
<comment type="function">
    <text evidence="1">RNaseP catalyzes the removal of the 5'-leader sequence from pre-tRNA to produce the mature 5'-terminus. It can also cleave other RNA substrates such as 4.5S RNA. The protein component plays an auxiliary but essential role in vivo by binding to the 5'-leader sequence and broadening the substrate specificity of the ribozyme.</text>
</comment>
<evidence type="ECO:0000313" key="8">
    <source>
        <dbReference type="EMBL" id="OGC39875.1"/>
    </source>
</evidence>
<dbReference type="SUPFAM" id="SSF54211">
    <property type="entry name" value="Ribosomal protein S5 domain 2-like"/>
    <property type="match status" value="1"/>
</dbReference>
<dbReference type="InterPro" id="IPR000100">
    <property type="entry name" value="RNase_P"/>
</dbReference>
<evidence type="ECO:0000256" key="3">
    <source>
        <dbReference type="ARBA" id="ARBA00022722"/>
    </source>
</evidence>
<gene>
    <name evidence="8" type="ORF">A2438_05095</name>
</gene>
<dbReference type="GO" id="GO:0000049">
    <property type="term" value="F:tRNA binding"/>
    <property type="evidence" value="ECO:0007669"/>
    <property type="project" value="InterPro"/>
</dbReference>
<evidence type="ECO:0000256" key="5">
    <source>
        <dbReference type="ARBA" id="ARBA00022801"/>
    </source>
</evidence>
<dbReference type="EC" id="3.1.26.5" evidence="7"/>
<keyword evidence="6" id="KW-0694">RNA-binding</keyword>
<dbReference type="InterPro" id="IPR020568">
    <property type="entry name" value="Ribosomal_Su5_D2-typ_SF"/>
</dbReference>
<dbReference type="Proteomes" id="UP000179242">
    <property type="component" value="Unassembled WGS sequence"/>
</dbReference>
<dbReference type="AlphaFoldDB" id="A0A1F4U4H1"/>
<keyword evidence="4" id="KW-0255">Endonuclease</keyword>
<dbReference type="NCBIfam" id="TIGR00188">
    <property type="entry name" value="rnpA"/>
    <property type="match status" value="1"/>
</dbReference>
<keyword evidence="2" id="KW-0819">tRNA processing</keyword>
<dbReference type="PANTHER" id="PTHR33992:SF1">
    <property type="entry name" value="RIBONUCLEASE P PROTEIN COMPONENT"/>
    <property type="match status" value="1"/>
</dbReference>
<dbReference type="PROSITE" id="PS00648">
    <property type="entry name" value="RIBONUCLEASE_P"/>
    <property type="match status" value="1"/>
</dbReference>
<evidence type="ECO:0000256" key="6">
    <source>
        <dbReference type="ARBA" id="ARBA00022884"/>
    </source>
</evidence>
<protein>
    <recommendedName>
        <fullName evidence="7">Ribonuclease P protein component</fullName>
        <ecNumber evidence="7">3.1.26.5</ecNumber>
    </recommendedName>
</protein>
<evidence type="ECO:0000256" key="1">
    <source>
        <dbReference type="ARBA" id="ARBA00002663"/>
    </source>
</evidence>
<dbReference type="Pfam" id="PF00825">
    <property type="entry name" value="Ribonuclease_P"/>
    <property type="match status" value="1"/>
</dbReference>